<organism evidence="1 2">
    <name type="scientific">Nocardia tenerifensis</name>
    <dbReference type="NCBI Taxonomy" id="228006"/>
    <lineage>
        <taxon>Bacteria</taxon>
        <taxon>Bacillati</taxon>
        <taxon>Actinomycetota</taxon>
        <taxon>Actinomycetes</taxon>
        <taxon>Mycobacteriales</taxon>
        <taxon>Nocardiaceae</taxon>
        <taxon>Nocardia</taxon>
    </lineage>
</organism>
<keyword evidence="2" id="KW-1185">Reference proteome</keyword>
<dbReference type="Proteomes" id="UP000247569">
    <property type="component" value="Unassembled WGS sequence"/>
</dbReference>
<sequence>MLERTVRAAGPDVLVSAPIPAVDVVGSPISPCVLKSGYSLLSGLDVLLC</sequence>
<proteinExistence type="predicted"/>
<evidence type="ECO:0000313" key="1">
    <source>
        <dbReference type="EMBL" id="PXX60297.1"/>
    </source>
</evidence>
<comment type="caution">
    <text evidence="1">The sequence shown here is derived from an EMBL/GenBank/DDBJ whole genome shotgun (WGS) entry which is preliminary data.</text>
</comment>
<accession>A0A318KI06</accession>
<dbReference type="AlphaFoldDB" id="A0A318KI06"/>
<protein>
    <submittedName>
        <fullName evidence="1">Uncharacterized protein</fullName>
    </submittedName>
</protein>
<reference evidence="1 2" key="1">
    <citation type="submission" date="2018-05" db="EMBL/GenBank/DDBJ databases">
        <title>Genomic Encyclopedia of Type Strains, Phase IV (KMG-IV): sequencing the most valuable type-strain genomes for metagenomic binning, comparative biology and taxonomic classification.</title>
        <authorList>
            <person name="Goeker M."/>
        </authorList>
    </citation>
    <scope>NUCLEOTIDE SEQUENCE [LARGE SCALE GENOMIC DNA]</scope>
    <source>
        <strain evidence="1 2">DSM 44704</strain>
    </source>
</reference>
<evidence type="ECO:0000313" key="2">
    <source>
        <dbReference type="Proteomes" id="UP000247569"/>
    </source>
</evidence>
<dbReference type="EMBL" id="QJKF01000010">
    <property type="protein sequence ID" value="PXX60297.1"/>
    <property type="molecule type" value="Genomic_DNA"/>
</dbReference>
<name>A0A318KI06_9NOCA</name>
<gene>
    <name evidence="1" type="ORF">DFR70_110137</name>
</gene>